<gene>
    <name evidence="1" type="ORF">LCGC14_2484020</name>
</gene>
<organism evidence="1">
    <name type="scientific">marine sediment metagenome</name>
    <dbReference type="NCBI Taxonomy" id="412755"/>
    <lineage>
        <taxon>unclassified sequences</taxon>
        <taxon>metagenomes</taxon>
        <taxon>ecological metagenomes</taxon>
    </lineage>
</organism>
<dbReference type="GO" id="GO:0046982">
    <property type="term" value="F:protein heterodimerization activity"/>
    <property type="evidence" value="ECO:0007669"/>
    <property type="project" value="InterPro"/>
</dbReference>
<dbReference type="InterPro" id="IPR009072">
    <property type="entry name" value="Histone-fold"/>
</dbReference>
<proteinExistence type="predicted"/>
<protein>
    <submittedName>
        <fullName evidence="1">Uncharacterized protein</fullName>
    </submittedName>
</protein>
<name>A0A0F9E0F1_9ZZZZ</name>
<evidence type="ECO:0000313" key="1">
    <source>
        <dbReference type="EMBL" id="KKL17593.1"/>
    </source>
</evidence>
<dbReference type="EMBL" id="LAZR01039200">
    <property type="protein sequence ID" value="KKL17593.1"/>
    <property type="molecule type" value="Genomic_DNA"/>
</dbReference>
<dbReference type="AlphaFoldDB" id="A0A0F9E0F1"/>
<dbReference type="SUPFAM" id="SSF47113">
    <property type="entry name" value="Histone-fold"/>
    <property type="match status" value="1"/>
</dbReference>
<accession>A0A0F9E0F1</accession>
<sequence>KLMMSADAIGALSDAVYATIDAAGKRTKANKRKTLKPQDI</sequence>
<feature type="non-terminal residue" evidence="1">
    <location>
        <position position="1"/>
    </location>
</feature>
<comment type="caution">
    <text evidence="1">The sequence shown here is derived from an EMBL/GenBank/DDBJ whole genome shotgun (WGS) entry which is preliminary data.</text>
</comment>
<reference evidence="1" key="1">
    <citation type="journal article" date="2015" name="Nature">
        <title>Complex archaea that bridge the gap between prokaryotes and eukaryotes.</title>
        <authorList>
            <person name="Spang A."/>
            <person name="Saw J.H."/>
            <person name="Jorgensen S.L."/>
            <person name="Zaremba-Niedzwiedzka K."/>
            <person name="Martijn J."/>
            <person name="Lind A.E."/>
            <person name="van Eijk R."/>
            <person name="Schleper C."/>
            <person name="Guy L."/>
            <person name="Ettema T.J."/>
        </authorList>
    </citation>
    <scope>NUCLEOTIDE SEQUENCE</scope>
</reference>